<proteinExistence type="predicted"/>
<dbReference type="Proteomes" id="UP000625711">
    <property type="component" value="Unassembled WGS sequence"/>
</dbReference>
<dbReference type="EMBL" id="JAACXV010013449">
    <property type="protein sequence ID" value="KAF7273397.1"/>
    <property type="molecule type" value="Genomic_DNA"/>
</dbReference>
<name>A0A834I666_RHYFE</name>
<dbReference type="AlphaFoldDB" id="A0A834I666"/>
<accession>A0A834I666</accession>
<evidence type="ECO:0000313" key="1">
    <source>
        <dbReference type="EMBL" id="KAF7273397.1"/>
    </source>
</evidence>
<evidence type="ECO:0000313" key="2">
    <source>
        <dbReference type="Proteomes" id="UP000625711"/>
    </source>
</evidence>
<organism evidence="1 2">
    <name type="scientific">Rhynchophorus ferrugineus</name>
    <name type="common">Red palm weevil</name>
    <name type="synonym">Curculio ferrugineus</name>
    <dbReference type="NCBI Taxonomy" id="354439"/>
    <lineage>
        <taxon>Eukaryota</taxon>
        <taxon>Metazoa</taxon>
        <taxon>Ecdysozoa</taxon>
        <taxon>Arthropoda</taxon>
        <taxon>Hexapoda</taxon>
        <taxon>Insecta</taxon>
        <taxon>Pterygota</taxon>
        <taxon>Neoptera</taxon>
        <taxon>Endopterygota</taxon>
        <taxon>Coleoptera</taxon>
        <taxon>Polyphaga</taxon>
        <taxon>Cucujiformia</taxon>
        <taxon>Curculionidae</taxon>
        <taxon>Dryophthorinae</taxon>
        <taxon>Rhynchophorus</taxon>
    </lineage>
</organism>
<comment type="caution">
    <text evidence="1">The sequence shown here is derived from an EMBL/GenBank/DDBJ whole genome shotgun (WGS) entry which is preliminary data.</text>
</comment>
<reference evidence="1" key="1">
    <citation type="submission" date="2020-08" db="EMBL/GenBank/DDBJ databases">
        <title>Genome sequencing and assembly of the red palm weevil Rhynchophorus ferrugineus.</title>
        <authorList>
            <person name="Dias G.B."/>
            <person name="Bergman C.M."/>
            <person name="Manee M."/>
        </authorList>
    </citation>
    <scope>NUCLEOTIDE SEQUENCE</scope>
    <source>
        <strain evidence="1">AA-2017</strain>
        <tissue evidence="1">Whole larva</tissue>
    </source>
</reference>
<protein>
    <submittedName>
        <fullName evidence="1">Uncharacterized protein</fullName>
    </submittedName>
</protein>
<sequence length="71" mass="8044">MRKRCVLKWIHRISQTAQDRGYGIGPIFLDGEDMEQMQICTRCDRVVVADTLAPVKCVNGAFTQFSNVPND</sequence>
<keyword evidence="2" id="KW-1185">Reference proteome</keyword>
<gene>
    <name evidence="1" type="ORF">GWI33_013894</name>
</gene>